<comment type="caution">
    <text evidence="2">The sequence shown here is derived from an EMBL/GenBank/DDBJ whole genome shotgun (WGS) entry which is preliminary data.</text>
</comment>
<accession>A0A200QYN7</accession>
<dbReference type="Proteomes" id="UP000195402">
    <property type="component" value="Unassembled WGS sequence"/>
</dbReference>
<dbReference type="EMBL" id="MVGT01000754">
    <property type="protein sequence ID" value="OVA15520.1"/>
    <property type="molecule type" value="Genomic_DNA"/>
</dbReference>
<gene>
    <name evidence="2" type="ORF">BVC80_9035g37</name>
</gene>
<dbReference type="AlphaFoldDB" id="A0A200QYN7"/>
<dbReference type="InterPro" id="IPR036466">
    <property type="entry name" value="Pollen_allergen_ole-e-6_sf"/>
</dbReference>
<dbReference type="OrthoDB" id="1869791at2759"/>
<dbReference type="InParanoid" id="A0A200QYN7"/>
<name>A0A200QYN7_MACCD</name>
<dbReference type="InterPro" id="IPR015333">
    <property type="entry name" value="Pollen_allergen_ole-e-6"/>
</dbReference>
<sequence>MAKKIVAMFVMCIVLVATLYVQETAAIDENMKAYAEFKSCFNTCKPECIAEGKGNSMCEIKCDSECAAKEVAGN</sequence>
<dbReference type="OMA" id="YTRCEMK"/>
<dbReference type="SUPFAM" id="SSF111388">
    <property type="entry name" value="Pollen allergen ole e 6"/>
    <property type="match status" value="1"/>
</dbReference>
<dbReference type="PANTHER" id="PTHR35632:SF1">
    <property type="entry name" value="MAJOR POLLEN ALLERGEN OLE E 6-LIKE"/>
    <property type="match status" value="1"/>
</dbReference>
<protein>
    <submittedName>
        <fullName evidence="2">Pollen allergen ole e 6</fullName>
    </submittedName>
</protein>
<feature type="chain" id="PRO_5012781076" evidence="1">
    <location>
        <begin position="27"/>
        <end position="74"/>
    </location>
</feature>
<dbReference type="PANTHER" id="PTHR35632">
    <property type="entry name" value="MAJOR POLLEN ALLERGEN OLE E 6-LIKE"/>
    <property type="match status" value="1"/>
</dbReference>
<dbReference type="Pfam" id="PF09253">
    <property type="entry name" value="Ole_e_6"/>
    <property type="match status" value="1"/>
</dbReference>
<keyword evidence="3" id="KW-1185">Reference proteome</keyword>
<dbReference type="Gene3D" id="1.10.287.720">
    <property type="entry name" value="Pollen allergen ole e 6"/>
    <property type="match status" value="1"/>
</dbReference>
<proteinExistence type="predicted"/>
<keyword evidence="1" id="KW-0732">Signal</keyword>
<evidence type="ECO:0000313" key="2">
    <source>
        <dbReference type="EMBL" id="OVA15520.1"/>
    </source>
</evidence>
<evidence type="ECO:0000313" key="3">
    <source>
        <dbReference type="Proteomes" id="UP000195402"/>
    </source>
</evidence>
<organism evidence="2 3">
    <name type="scientific">Macleaya cordata</name>
    <name type="common">Five-seeded plume-poppy</name>
    <name type="synonym">Bocconia cordata</name>
    <dbReference type="NCBI Taxonomy" id="56857"/>
    <lineage>
        <taxon>Eukaryota</taxon>
        <taxon>Viridiplantae</taxon>
        <taxon>Streptophyta</taxon>
        <taxon>Embryophyta</taxon>
        <taxon>Tracheophyta</taxon>
        <taxon>Spermatophyta</taxon>
        <taxon>Magnoliopsida</taxon>
        <taxon>Ranunculales</taxon>
        <taxon>Papaveraceae</taxon>
        <taxon>Papaveroideae</taxon>
        <taxon>Macleaya</taxon>
    </lineage>
</organism>
<evidence type="ECO:0000256" key="1">
    <source>
        <dbReference type="SAM" id="SignalP"/>
    </source>
</evidence>
<reference evidence="2 3" key="1">
    <citation type="journal article" date="2017" name="Mol. Plant">
        <title>The Genome of Medicinal Plant Macleaya cordata Provides New Insights into Benzylisoquinoline Alkaloids Metabolism.</title>
        <authorList>
            <person name="Liu X."/>
            <person name="Liu Y."/>
            <person name="Huang P."/>
            <person name="Ma Y."/>
            <person name="Qing Z."/>
            <person name="Tang Q."/>
            <person name="Cao H."/>
            <person name="Cheng P."/>
            <person name="Zheng Y."/>
            <person name="Yuan Z."/>
            <person name="Zhou Y."/>
            <person name="Liu J."/>
            <person name="Tang Z."/>
            <person name="Zhuo Y."/>
            <person name="Zhang Y."/>
            <person name="Yu L."/>
            <person name="Huang J."/>
            <person name="Yang P."/>
            <person name="Peng Q."/>
            <person name="Zhang J."/>
            <person name="Jiang W."/>
            <person name="Zhang Z."/>
            <person name="Lin K."/>
            <person name="Ro D.K."/>
            <person name="Chen X."/>
            <person name="Xiong X."/>
            <person name="Shang Y."/>
            <person name="Huang S."/>
            <person name="Zeng J."/>
        </authorList>
    </citation>
    <scope>NUCLEOTIDE SEQUENCE [LARGE SCALE GENOMIC DNA]</scope>
    <source>
        <strain evidence="3">cv. BLH2017</strain>
        <tissue evidence="2">Root</tissue>
    </source>
</reference>
<feature type="signal peptide" evidence="1">
    <location>
        <begin position="1"/>
        <end position="26"/>
    </location>
</feature>